<dbReference type="Proteomes" id="UP000320643">
    <property type="component" value="Unassembled WGS sequence"/>
</dbReference>
<organism evidence="3 4">
    <name type="scientific">Flavobacterium zepuense</name>
    <dbReference type="NCBI Taxonomy" id="2593302"/>
    <lineage>
        <taxon>Bacteria</taxon>
        <taxon>Pseudomonadati</taxon>
        <taxon>Bacteroidota</taxon>
        <taxon>Flavobacteriia</taxon>
        <taxon>Flavobacteriales</taxon>
        <taxon>Flavobacteriaceae</taxon>
        <taxon>Flavobacterium</taxon>
    </lineage>
</organism>
<comment type="similarity">
    <text evidence="1">Belongs to the Skp family.</text>
</comment>
<dbReference type="OrthoDB" id="1145062at2"/>
<comment type="caution">
    <text evidence="3">The sequence shown here is derived from an EMBL/GenBank/DDBJ whole genome shotgun (WGS) entry which is preliminary data.</text>
</comment>
<reference evidence="3 4" key="1">
    <citation type="submission" date="2019-07" db="EMBL/GenBank/DDBJ databases">
        <title>Flavobacterium sp. nov., isolated from glacier ice.</title>
        <authorList>
            <person name="Liu Q."/>
            <person name="Xin Y.-H."/>
        </authorList>
    </citation>
    <scope>NUCLEOTIDE SEQUENCE [LARGE SCALE GENOMIC DNA]</scope>
    <source>
        <strain evidence="3 4">ZT4R6</strain>
    </source>
</reference>
<dbReference type="GO" id="GO:0005829">
    <property type="term" value="C:cytosol"/>
    <property type="evidence" value="ECO:0007669"/>
    <property type="project" value="TreeGrafter"/>
</dbReference>
<dbReference type="EMBL" id="VJVZ01000014">
    <property type="protein sequence ID" value="TRW22187.1"/>
    <property type="molecule type" value="Genomic_DNA"/>
</dbReference>
<dbReference type="SMART" id="SM00935">
    <property type="entry name" value="OmpH"/>
    <property type="match status" value="1"/>
</dbReference>
<dbReference type="GO" id="GO:0051082">
    <property type="term" value="F:unfolded protein binding"/>
    <property type="evidence" value="ECO:0007669"/>
    <property type="project" value="InterPro"/>
</dbReference>
<evidence type="ECO:0000256" key="1">
    <source>
        <dbReference type="ARBA" id="ARBA00009091"/>
    </source>
</evidence>
<name>A0A552UVG4_9FLAO</name>
<evidence type="ECO:0000313" key="3">
    <source>
        <dbReference type="EMBL" id="TRW22187.1"/>
    </source>
</evidence>
<dbReference type="RefSeq" id="WP_143374924.1">
    <property type="nucleotide sequence ID" value="NZ_VJVZ01000014.1"/>
</dbReference>
<dbReference type="GO" id="GO:0050821">
    <property type="term" value="P:protein stabilization"/>
    <property type="evidence" value="ECO:0007669"/>
    <property type="project" value="TreeGrafter"/>
</dbReference>
<dbReference type="InterPro" id="IPR005632">
    <property type="entry name" value="Chaperone_Skp"/>
</dbReference>
<dbReference type="PANTHER" id="PTHR35089">
    <property type="entry name" value="CHAPERONE PROTEIN SKP"/>
    <property type="match status" value="1"/>
</dbReference>
<dbReference type="SUPFAM" id="SSF111384">
    <property type="entry name" value="OmpH-like"/>
    <property type="match status" value="1"/>
</dbReference>
<dbReference type="PROSITE" id="PS51257">
    <property type="entry name" value="PROKAR_LIPOPROTEIN"/>
    <property type="match status" value="1"/>
</dbReference>
<dbReference type="Pfam" id="PF03938">
    <property type="entry name" value="OmpH"/>
    <property type="match status" value="1"/>
</dbReference>
<accession>A0A552UVG4</accession>
<keyword evidence="2" id="KW-0732">Signal</keyword>
<dbReference type="InterPro" id="IPR024930">
    <property type="entry name" value="Skp_dom_sf"/>
</dbReference>
<dbReference type="PANTHER" id="PTHR35089:SF1">
    <property type="entry name" value="CHAPERONE PROTEIN SKP"/>
    <property type="match status" value="1"/>
</dbReference>
<dbReference type="AlphaFoldDB" id="A0A552UVG4"/>
<evidence type="ECO:0000313" key="4">
    <source>
        <dbReference type="Proteomes" id="UP000320643"/>
    </source>
</evidence>
<sequence>MKKSLILLGLSLALFSCNNDKGTAASGFKTAYVDTSKLSKEYEAFKDLETQSKVKQEEMGRGLSAKEQQLRLDAASFQNEARAKGEQWAQVKMQELQERQRNLGIEQETIIKQLQEEFGAKNDSAVSKMKKYIKDYGKKNGYDYIYGSGDVATSIIYAKDGYDLTDEVLKGLNSEYKSSAPAKPAVAPAAEAEKK</sequence>
<evidence type="ECO:0000256" key="2">
    <source>
        <dbReference type="ARBA" id="ARBA00022729"/>
    </source>
</evidence>
<dbReference type="Gene3D" id="3.30.910.20">
    <property type="entry name" value="Skp domain"/>
    <property type="match status" value="1"/>
</dbReference>
<protein>
    <submittedName>
        <fullName evidence="3">OmpH family outer membrane protein</fullName>
    </submittedName>
</protein>
<proteinExistence type="inferred from homology"/>
<gene>
    <name evidence="3" type="ORF">FMM05_18540</name>
</gene>
<keyword evidence="4" id="KW-1185">Reference proteome</keyword>